<feature type="transmembrane region" description="Helical" evidence="7">
    <location>
        <begin position="147"/>
        <end position="167"/>
    </location>
</feature>
<dbReference type="CDD" id="cd06261">
    <property type="entry name" value="TM_PBP2"/>
    <property type="match status" value="1"/>
</dbReference>
<dbReference type="RefSeq" id="WP_132848337.1">
    <property type="nucleotide sequence ID" value="NZ_CP058648.1"/>
</dbReference>
<feature type="transmembrane region" description="Helical" evidence="7">
    <location>
        <begin position="244"/>
        <end position="265"/>
    </location>
</feature>
<evidence type="ECO:0000313" key="10">
    <source>
        <dbReference type="Proteomes" id="UP000295504"/>
    </source>
</evidence>
<evidence type="ECO:0000256" key="4">
    <source>
        <dbReference type="ARBA" id="ARBA00022692"/>
    </source>
</evidence>
<accession>A0A4R2TG95</accession>
<gene>
    <name evidence="9" type="ORF">EDD79_101424</name>
</gene>
<feature type="transmembrane region" description="Helical" evidence="7">
    <location>
        <begin position="35"/>
        <end position="54"/>
    </location>
</feature>
<dbReference type="InterPro" id="IPR000515">
    <property type="entry name" value="MetI-like"/>
</dbReference>
<sequence>MLNKSKIENSAYSKSHLEYLNSVRKHFLKIRLSQIGLLVVFLLIWEVAATLRWVDPFFFSKPSSIFHLIVRLTRDGSLIKHTSISVFETIVGFVLGTIIGTIAAIILWWSDFLAKVLDPYLVVLNALPKIALGPIIIIWAGAGMRGIIVTALAISLIVTILATYNGFKEVDNEKIKMLMTFGATKFQVLQKVVFPSNVPNMVNTMKINLGMSWVGVIVGEFLVSKAGLGYLIVYGGQVFRLDIVMAGVIILAIATFIMYQLIAYVENKFLKWRQ</sequence>
<evidence type="ECO:0000256" key="2">
    <source>
        <dbReference type="ARBA" id="ARBA00022448"/>
    </source>
</evidence>
<feature type="transmembrane region" description="Helical" evidence="7">
    <location>
        <begin position="121"/>
        <end position="141"/>
    </location>
</feature>
<dbReference type="OrthoDB" id="9783295at2"/>
<dbReference type="Pfam" id="PF00528">
    <property type="entry name" value="BPD_transp_1"/>
    <property type="match status" value="1"/>
</dbReference>
<evidence type="ECO:0000256" key="5">
    <source>
        <dbReference type="ARBA" id="ARBA00022989"/>
    </source>
</evidence>
<comment type="caution">
    <text evidence="9">The sequence shown here is derived from an EMBL/GenBank/DDBJ whole genome shotgun (WGS) entry which is preliminary data.</text>
</comment>
<dbReference type="AlphaFoldDB" id="A0A4R2TG95"/>
<evidence type="ECO:0000256" key="7">
    <source>
        <dbReference type="RuleBase" id="RU363032"/>
    </source>
</evidence>
<evidence type="ECO:0000256" key="1">
    <source>
        <dbReference type="ARBA" id="ARBA00004651"/>
    </source>
</evidence>
<comment type="similarity">
    <text evidence="7">Belongs to the binding-protein-dependent transport system permease family.</text>
</comment>
<keyword evidence="6 7" id="KW-0472">Membrane</keyword>
<dbReference type="Gene3D" id="1.10.3720.10">
    <property type="entry name" value="MetI-like"/>
    <property type="match status" value="1"/>
</dbReference>
<keyword evidence="4 7" id="KW-0812">Transmembrane</keyword>
<dbReference type="PANTHER" id="PTHR30151">
    <property type="entry name" value="ALKANE SULFONATE ABC TRANSPORTER-RELATED, MEMBRANE SUBUNIT"/>
    <property type="match status" value="1"/>
</dbReference>
<proteinExistence type="inferred from homology"/>
<dbReference type="PROSITE" id="PS50928">
    <property type="entry name" value="ABC_TM1"/>
    <property type="match status" value="1"/>
</dbReference>
<reference evidence="9 10" key="1">
    <citation type="submission" date="2019-03" db="EMBL/GenBank/DDBJ databases">
        <title>Genomic Encyclopedia of Type Strains, Phase IV (KMG-IV): sequencing the most valuable type-strain genomes for metagenomic binning, comparative biology and taxonomic classification.</title>
        <authorList>
            <person name="Goeker M."/>
        </authorList>
    </citation>
    <scope>NUCLEOTIDE SEQUENCE [LARGE SCALE GENOMIC DNA]</scope>
    <source>
        <strain evidence="9 10">DSM 100013</strain>
    </source>
</reference>
<protein>
    <submittedName>
        <fullName evidence="9">NitT/TauT family transport system permease protein</fullName>
    </submittedName>
</protein>
<evidence type="ECO:0000256" key="6">
    <source>
        <dbReference type="ARBA" id="ARBA00023136"/>
    </source>
</evidence>
<feature type="transmembrane region" description="Helical" evidence="7">
    <location>
        <begin position="211"/>
        <end position="232"/>
    </location>
</feature>
<feature type="domain" description="ABC transmembrane type-1" evidence="8">
    <location>
        <begin position="82"/>
        <end position="262"/>
    </location>
</feature>
<dbReference type="GO" id="GO:0005886">
    <property type="term" value="C:plasma membrane"/>
    <property type="evidence" value="ECO:0007669"/>
    <property type="project" value="UniProtKB-SubCell"/>
</dbReference>
<keyword evidence="5 7" id="KW-1133">Transmembrane helix</keyword>
<dbReference type="InterPro" id="IPR035906">
    <property type="entry name" value="MetI-like_sf"/>
</dbReference>
<feature type="transmembrane region" description="Helical" evidence="7">
    <location>
        <begin position="90"/>
        <end position="109"/>
    </location>
</feature>
<keyword evidence="10" id="KW-1185">Reference proteome</keyword>
<dbReference type="GO" id="GO:0055085">
    <property type="term" value="P:transmembrane transport"/>
    <property type="evidence" value="ECO:0007669"/>
    <property type="project" value="InterPro"/>
</dbReference>
<evidence type="ECO:0000256" key="3">
    <source>
        <dbReference type="ARBA" id="ARBA00022475"/>
    </source>
</evidence>
<name>A0A4R2TG95_9FIRM</name>
<keyword evidence="2 7" id="KW-0813">Transport</keyword>
<keyword evidence="3" id="KW-1003">Cell membrane</keyword>
<dbReference type="PANTHER" id="PTHR30151:SF19">
    <property type="entry name" value="ABC TRANSPORTER PERMEASE"/>
    <property type="match status" value="1"/>
</dbReference>
<comment type="subcellular location">
    <subcellularLocation>
        <location evidence="1 7">Cell membrane</location>
        <topology evidence="1 7">Multi-pass membrane protein</topology>
    </subcellularLocation>
</comment>
<dbReference type="EMBL" id="SLYC01000014">
    <property type="protein sequence ID" value="TCQ02610.1"/>
    <property type="molecule type" value="Genomic_DNA"/>
</dbReference>
<dbReference type="Proteomes" id="UP000295504">
    <property type="component" value="Unassembled WGS sequence"/>
</dbReference>
<organism evidence="9 10">
    <name type="scientific">Serpentinicella alkaliphila</name>
    <dbReference type="NCBI Taxonomy" id="1734049"/>
    <lineage>
        <taxon>Bacteria</taxon>
        <taxon>Bacillati</taxon>
        <taxon>Bacillota</taxon>
        <taxon>Clostridia</taxon>
        <taxon>Peptostreptococcales</taxon>
        <taxon>Natronincolaceae</taxon>
        <taxon>Serpentinicella</taxon>
    </lineage>
</organism>
<dbReference type="SUPFAM" id="SSF161098">
    <property type="entry name" value="MetI-like"/>
    <property type="match status" value="1"/>
</dbReference>
<evidence type="ECO:0000259" key="8">
    <source>
        <dbReference type="PROSITE" id="PS50928"/>
    </source>
</evidence>
<evidence type="ECO:0000313" key="9">
    <source>
        <dbReference type="EMBL" id="TCQ02610.1"/>
    </source>
</evidence>